<organism evidence="1 2">
    <name type="scientific">Racocetra persica</name>
    <dbReference type="NCBI Taxonomy" id="160502"/>
    <lineage>
        <taxon>Eukaryota</taxon>
        <taxon>Fungi</taxon>
        <taxon>Fungi incertae sedis</taxon>
        <taxon>Mucoromycota</taxon>
        <taxon>Glomeromycotina</taxon>
        <taxon>Glomeromycetes</taxon>
        <taxon>Diversisporales</taxon>
        <taxon>Gigasporaceae</taxon>
        <taxon>Racocetra</taxon>
    </lineage>
</organism>
<sequence>MKTEKLMSVTSKAYEVRYVTIKKPSKLAQLASHLVLKTVENCRSCPADSLGRDKNFHLTITLKNFLGSSITKEVYDVTIARGEIEKLANQVDENIHYHLRRAAINESCYVAGEFLGGDFF</sequence>
<dbReference type="EMBL" id="CAJVQC010023320">
    <property type="protein sequence ID" value="CAG8721786.1"/>
    <property type="molecule type" value="Genomic_DNA"/>
</dbReference>
<comment type="caution">
    <text evidence="1">The sequence shown here is derived from an EMBL/GenBank/DDBJ whole genome shotgun (WGS) entry which is preliminary data.</text>
</comment>
<proteinExistence type="predicted"/>
<name>A0ACA9PRC3_9GLOM</name>
<reference evidence="1" key="1">
    <citation type="submission" date="2021-06" db="EMBL/GenBank/DDBJ databases">
        <authorList>
            <person name="Kallberg Y."/>
            <person name="Tangrot J."/>
            <person name="Rosling A."/>
        </authorList>
    </citation>
    <scope>NUCLEOTIDE SEQUENCE</scope>
    <source>
        <strain evidence="1">MA461A</strain>
    </source>
</reference>
<gene>
    <name evidence="1" type="ORF">RPERSI_LOCUS11359</name>
</gene>
<dbReference type="Proteomes" id="UP000789920">
    <property type="component" value="Unassembled WGS sequence"/>
</dbReference>
<evidence type="ECO:0000313" key="1">
    <source>
        <dbReference type="EMBL" id="CAG8721786.1"/>
    </source>
</evidence>
<evidence type="ECO:0000313" key="2">
    <source>
        <dbReference type="Proteomes" id="UP000789920"/>
    </source>
</evidence>
<feature type="non-terminal residue" evidence="1">
    <location>
        <position position="120"/>
    </location>
</feature>
<protein>
    <submittedName>
        <fullName evidence="1">29529_t:CDS:1</fullName>
    </submittedName>
</protein>
<accession>A0ACA9PRC3</accession>
<keyword evidence="2" id="KW-1185">Reference proteome</keyword>